<organism evidence="1 2">
    <name type="scientific">Elasticomyces elasticus</name>
    <dbReference type="NCBI Taxonomy" id="574655"/>
    <lineage>
        <taxon>Eukaryota</taxon>
        <taxon>Fungi</taxon>
        <taxon>Dikarya</taxon>
        <taxon>Ascomycota</taxon>
        <taxon>Pezizomycotina</taxon>
        <taxon>Dothideomycetes</taxon>
        <taxon>Dothideomycetidae</taxon>
        <taxon>Mycosphaerellales</taxon>
        <taxon>Teratosphaeriaceae</taxon>
        <taxon>Elasticomyces</taxon>
    </lineage>
</organism>
<proteinExistence type="predicted"/>
<gene>
    <name evidence="1" type="ORF">LTR97_000875</name>
</gene>
<name>A0AAN8A5S4_9PEZI</name>
<protein>
    <submittedName>
        <fullName evidence="1">Uncharacterized protein</fullName>
    </submittedName>
</protein>
<accession>A0AAN8A5S4</accession>
<evidence type="ECO:0000313" key="1">
    <source>
        <dbReference type="EMBL" id="KAK5708335.1"/>
    </source>
</evidence>
<dbReference type="EMBL" id="JAVRQU010000001">
    <property type="protein sequence ID" value="KAK5708335.1"/>
    <property type="molecule type" value="Genomic_DNA"/>
</dbReference>
<sequence>MRKAPATYNKQRRERVKGLSLEEAKRQQKYKDLERNFYYNVIDGVAKQAQNMIMTAESGSQFIADFNKLASEARGKNVVDLERFGALVQASGIPWGEMDYLQQILMHRAEDRYLGKKLLFTMSANGREESTIRICNHALSLHKIRPQALRASEIAYERGRLKEIARKGENFRAMVLEGKIARVLNDEEYAIALWEQAMDAAVEKSEWEAALRSQQNQTEELATIVRQQARDELELSCPWIDLTLIRYDRSRRFFQHEYTRSLMELDRAKAAMEIGCKMDDPTSHFHAAEWFGDVYPDGMTKYTSSWLFNMTKAAASVHPKAAYLLAKFYATSAWKYIDDEPPDHVKPTPFDSYPASPEVKSERPGFLSTVQSFFGFSADGNSPRSQFTAKPSDEVFHTAAFPSAPKDRLVLAHRWLQIAINRYYAPAYLFEAELVLQRTLWSDAQAPASAIAKTDERYSYDSKDDYEAGKMREGKSEEPEAIELHNDLHDPNRAKQWLVEIFYAVRARDLRRRMIADAQSPRKRQASSVPADLEDIGSENDYRKDKYPPGTPWHVTKWLADHTVREMYEHELDGLLATVKAICDDRGWDVVDELGDGGLLYKARRVD</sequence>
<reference evidence="1" key="1">
    <citation type="submission" date="2023-08" db="EMBL/GenBank/DDBJ databases">
        <title>Black Yeasts Isolated from many extreme environments.</title>
        <authorList>
            <person name="Coleine C."/>
            <person name="Stajich J.E."/>
            <person name="Selbmann L."/>
        </authorList>
    </citation>
    <scope>NUCLEOTIDE SEQUENCE</scope>
    <source>
        <strain evidence="1">CCFEE 5810</strain>
    </source>
</reference>
<dbReference type="Proteomes" id="UP001310594">
    <property type="component" value="Unassembled WGS sequence"/>
</dbReference>
<evidence type="ECO:0000313" key="2">
    <source>
        <dbReference type="Proteomes" id="UP001310594"/>
    </source>
</evidence>
<comment type="caution">
    <text evidence="1">The sequence shown here is derived from an EMBL/GenBank/DDBJ whole genome shotgun (WGS) entry which is preliminary data.</text>
</comment>
<dbReference type="AlphaFoldDB" id="A0AAN8A5S4"/>